<dbReference type="GO" id="GO:0051287">
    <property type="term" value="F:NAD binding"/>
    <property type="evidence" value="ECO:0007669"/>
    <property type="project" value="InterPro"/>
</dbReference>
<evidence type="ECO:0000256" key="5">
    <source>
        <dbReference type="RuleBase" id="RU003719"/>
    </source>
</evidence>
<dbReference type="InterPro" id="IPR029753">
    <property type="entry name" value="D-isomer_DH_CS"/>
</dbReference>
<feature type="domain" description="D-isomer specific 2-hydroxyacid dehydrogenase NAD-binding" evidence="7">
    <location>
        <begin position="109"/>
        <end position="281"/>
    </location>
</feature>
<comment type="similarity">
    <text evidence="1 5">Belongs to the D-isomer specific 2-hydroxyacid dehydrogenase family.</text>
</comment>
<dbReference type="EC" id="1.1.1.95" evidence="8"/>
<dbReference type="InterPro" id="IPR029752">
    <property type="entry name" value="D-isomer_DH_CS1"/>
</dbReference>
<dbReference type="Pfam" id="PF02826">
    <property type="entry name" value="2-Hacid_dh_C"/>
    <property type="match status" value="1"/>
</dbReference>
<dbReference type="PANTHER" id="PTHR42789">
    <property type="entry name" value="D-ISOMER SPECIFIC 2-HYDROXYACID DEHYDROGENASE FAMILY PROTEIN (AFU_ORTHOLOGUE AFUA_6G10090)"/>
    <property type="match status" value="1"/>
</dbReference>
<evidence type="ECO:0000313" key="9">
    <source>
        <dbReference type="Proteomes" id="UP000196331"/>
    </source>
</evidence>
<protein>
    <submittedName>
        <fullName evidence="8">D-3-phosphoglycerate dehydrogenase</fullName>
        <ecNumber evidence="8">1.1.1.95</ecNumber>
    </submittedName>
</protein>
<dbReference type="FunFam" id="3.40.50.720:FF:000203">
    <property type="entry name" value="D-3-phosphoglycerate dehydrogenase (SerA)"/>
    <property type="match status" value="1"/>
</dbReference>
<dbReference type="InterPro" id="IPR036291">
    <property type="entry name" value="NAD(P)-bd_dom_sf"/>
</dbReference>
<dbReference type="AlphaFoldDB" id="A0A1R4I486"/>
<evidence type="ECO:0000256" key="2">
    <source>
        <dbReference type="ARBA" id="ARBA00022605"/>
    </source>
</evidence>
<evidence type="ECO:0000259" key="7">
    <source>
        <dbReference type="Pfam" id="PF02826"/>
    </source>
</evidence>
<name>A0A1R4I486_9GAMM</name>
<dbReference type="SUPFAM" id="SSF52283">
    <property type="entry name" value="Formate/glycerate dehydrogenase catalytic domain-like"/>
    <property type="match status" value="1"/>
</dbReference>
<dbReference type="Proteomes" id="UP000196331">
    <property type="component" value="Unassembled WGS sequence"/>
</dbReference>
<keyword evidence="2" id="KW-0028">Amino-acid biosynthesis</keyword>
<keyword evidence="3 5" id="KW-0560">Oxidoreductase</keyword>
<dbReference type="PANTHER" id="PTHR42789:SF1">
    <property type="entry name" value="D-ISOMER SPECIFIC 2-HYDROXYACID DEHYDROGENASE FAMILY PROTEIN (AFU_ORTHOLOGUE AFUA_6G10090)"/>
    <property type="match status" value="1"/>
</dbReference>
<dbReference type="Pfam" id="PF00389">
    <property type="entry name" value="2-Hacid_dh"/>
    <property type="match status" value="1"/>
</dbReference>
<keyword evidence="4" id="KW-0520">NAD</keyword>
<dbReference type="InterPro" id="IPR006140">
    <property type="entry name" value="D-isomer_DH_NAD-bd"/>
</dbReference>
<dbReference type="GO" id="GO:0004617">
    <property type="term" value="F:phosphoglycerate dehydrogenase activity"/>
    <property type="evidence" value="ECO:0007669"/>
    <property type="project" value="UniProtKB-EC"/>
</dbReference>
<dbReference type="InterPro" id="IPR006139">
    <property type="entry name" value="D-isomer_2_OHA_DH_cat_dom"/>
</dbReference>
<accession>A0A1R4I486</accession>
<sequence length="332" mass="35408">MKIVCTSPSFAKYSKRPYELLEAAGVTFESLPADISEADFIARAADADAAIVAFNPMTAAVFSALPNLKVVTKHGVGVDNIDVAAAERQGVRVTNVPAANRHAVADFTFALLLSLARDLPRVDAATRAGEWPRCFGRDVHGMTLGIVGIGSIGQAVAKRAAGFEMRVIAFDPFANPDAVAALGVELVDLNTLCQEADFLTLHVGLSEQTRHLINAERLAMMKPTAMVINAARGGIIDEKALFEALDQKRLAGAAIDAFEQEPLTQSPLYSLNNVIVSAHIAGYTENSLTTLSTTCVEDVLAVLQGQAPKHPITRSPSNVSLFKDRRESPVSD</sequence>
<evidence type="ECO:0000256" key="1">
    <source>
        <dbReference type="ARBA" id="ARBA00005854"/>
    </source>
</evidence>
<comment type="caution">
    <text evidence="8">The sequence shown here is derived from an EMBL/GenBank/DDBJ whole genome shotgun (WGS) entry which is preliminary data.</text>
</comment>
<evidence type="ECO:0000256" key="4">
    <source>
        <dbReference type="ARBA" id="ARBA00023027"/>
    </source>
</evidence>
<proteinExistence type="inferred from homology"/>
<evidence type="ECO:0000259" key="6">
    <source>
        <dbReference type="Pfam" id="PF00389"/>
    </source>
</evidence>
<feature type="domain" description="D-isomer specific 2-hydroxyacid dehydrogenase catalytic" evidence="6">
    <location>
        <begin position="19"/>
        <end position="312"/>
    </location>
</feature>
<dbReference type="InterPro" id="IPR050857">
    <property type="entry name" value="D-2-hydroxyacid_DH"/>
</dbReference>
<dbReference type="Gene3D" id="3.40.50.720">
    <property type="entry name" value="NAD(P)-binding Rossmann-like Domain"/>
    <property type="match status" value="2"/>
</dbReference>
<dbReference type="PROSITE" id="PS00065">
    <property type="entry name" value="D_2_HYDROXYACID_DH_1"/>
    <property type="match status" value="1"/>
</dbReference>
<dbReference type="RefSeq" id="WP_087110806.1">
    <property type="nucleotide sequence ID" value="NZ_FUKM01000057.1"/>
</dbReference>
<evidence type="ECO:0000256" key="3">
    <source>
        <dbReference type="ARBA" id="ARBA00023002"/>
    </source>
</evidence>
<dbReference type="CDD" id="cd12172">
    <property type="entry name" value="PGDH_like_2"/>
    <property type="match status" value="1"/>
</dbReference>
<dbReference type="GO" id="GO:0008652">
    <property type="term" value="P:amino acid biosynthetic process"/>
    <property type="evidence" value="ECO:0007669"/>
    <property type="project" value="UniProtKB-KW"/>
</dbReference>
<organism evidence="8 9">
    <name type="scientific">Halomonas citrativorans</name>
    <dbReference type="NCBI Taxonomy" id="2742612"/>
    <lineage>
        <taxon>Bacteria</taxon>
        <taxon>Pseudomonadati</taxon>
        <taxon>Pseudomonadota</taxon>
        <taxon>Gammaproteobacteria</taxon>
        <taxon>Oceanospirillales</taxon>
        <taxon>Halomonadaceae</taxon>
        <taxon>Halomonas</taxon>
    </lineage>
</organism>
<dbReference type="SUPFAM" id="SSF51735">
    <property type="entry name" value="NAD(P)-binding Rossmann-fold domains"/>
    <property type="match status" value="1"/>
</dbReference>
<gene>
    <name evidence="8" type="ORF">CZ787_15895</name>
</gene>
<reference evidence="8 9" key="1">
    <citation type="submission" date="2017-02" db="EMBL/GenBank/DDBJ databases">
        <authorList>
            <person name="Dridi B."/>
        </authorList>
    </citation>
    <scope>NUCLEOTIDE SEQUENCE [LARGE SCALE GENOMIC DNA]</scope>
    <source>
        <strain evidence="8 9">JB380</strain>
    </source>
</reference>
<dbReference type="OrthoDB" id="9805416at2"/>
<evidence type="ECO:0000313" key="8">
    <source>
        <dbReference type="EMBL" id="SJN14588.1"/>
    </source>
</evidence>
<dbReference type="PROSITE" id="PS00671">
    <property type="entry name" value="D_2_HYDROXYACID_DH_3"/>
    <property type="match status" value="1"/>
</dbReference>
<dbReference type="EMBL" id="FUKM01000057">
    <property type="protein sequence ID" value="SJN14588.1"/>
    <property type="molecule type" value="Genomic_DNA"/>
</dbReference>